<dbReference type="GO" id="GO:0035999">
    <property type="term" value="P:tetrahydrofolate interconversion"/>
    <property type="evidence" value="ECO:0007669"/>
    <property type="project" value="TreeGrafter"/>
</dbReference>
<dbReference type="InterPro" id="IPR046346">
    <property type="entry name" value="Aminoacid_DH-like_N_sf"/>
</dbReference>
<evidence type="ECO:0000256" key="4">
    <source>
        <dbReference type="ARBA" id="ARBA00023167"/>
    </source>
</evidence>
<dbReference type="PANTHER" id="PTHR48099:SF3">
    <property type="entry name" value="METHYLENETETRAHYDROFOLATE DEHYDROGENASE [NAD(+)]"/>
    <property type="match status" value="1"/>
</dbReference>
<dbReference type="PRINTS" id="PR00085">
    <property type="entry name" value="THFDHDRGNASE"/>
</dbReference>
<dbReference type="AlphaFoldDB" id="A0A1G6V8F6"/>
<dbReference type="InterPro" id="IPR020630">
    <property type="entry name" value="THF_DH/CycHdrlase_cat_dom"/>
</dbReference>
<keyword evidence="2" id="KW-0028">Amino-acid biosynthesis</keyword>
<reference evidence="7 8" key="1">
    <citation type="submission" date="2016-10" db="EMBL/GenBank/DDBJ databases">
        <authorList>
            <person name="de Groot N.N."/>
        </authorList>
    </citation>
    <scope>NUCLEOTIDE SEQUENCE [LARGE SCALE GENOMIC DNA]</scope>
    <source>
        <strain evidence="7 8">MON 2.2</strain>
    </source>
</reference>
<dbReference type="InterPro" id="IPR036291">
    <property type="entry name" value="NAD(P)-bd_dom_sf"/>
</dbReference>
<dbReference type="Pfam" id="PF02882">
    <property type="entry name" value="THF_DHG_CYH_C"/>
    <property type="match status" value="1"/>
</dbReference>
<protein>
    <submittedName>
        <fullName evidence="7">5,10-methylenetetrahydrofolate dehydrogenase (NAD+)</fullName>
    </submittedName>
</protein>
<keyword evidence="8" id="KW-1185">Reference proteome</keyword>
<dbReference type="SUPFAM" id="SSF53223">
    <property type="entry name" value="Aminoacid dehydrogenase-like, N-terminal domain"/>
    <property type="match status" value="1"/>
</dbReference>
<evidence type="ECO:0000259" key="6">
    <source>
        <dbReference type="Pfam" id="PF02882"/>
    </source>
</evidence>
<dbReference type="SUPFAM" id="SSF51735">
    <property type="entry name" value="NAD(P)-binding Rossmann-fold domains"/>
    <property type="match status" value="1"/>
</dbReference>
<dbReference type="GO" id="GO:0004487">
    <property type="term" value="F:methylenetetrahydrofolate dehydrogenase (NAD+) activity"/>
    <property type="evidence" value="ECO:0007669"/>
    <property type="project" value="TreeGrafter"/>
</dbReference>
<dbReference type="GO" id="GO:0009113">
    <property type="term" value="P:purine nucleobase biosynthetic process"/>
    <property type="evidence" value="ECO:0007669"/>
    <property type="project" value="TreeGrafter"/>
</dbReference>
<dbReference type="GO" id="GO:0004477">
    <property type="term" value="F:methenyltetrahydrofolate cyclohydrolase activity"/>
    <property type="evidence" value="ECO:0007669"/>
    <property type="project" value="TreeGrafter"/>
</dbReference>
<dbReference type="OrthoDB" id="9803580at2"/>
<evidence type="ECO:0000259" key="5">
    <source>
        <dbReference type="Pfam" id="PF00763"/>
    </source>
</evidence>
<dbReference type="Proteomes" id="UP000198546">
    <property type="component" value="Chromosome i"/>
</dbReference>
<feature type="domain" description="Tetrahydrofolate dehydrogenase/cyclohydrolase catalytic" evidence="5">
    <location>
        <begin position="6"/>
        <end position="113"/>
    </location>
</feature>
<dbReference type="Gene3D" id="3.40.50.720">
    <property type="entry name" value="NAD(P)-binding Rossmann-like Domain"/>
    <property type="match status" value="1"/>
</dbReference>
<organism evidence="7 8">
    <name type="scientific">Auraticoccus monumenti</name>
    <dbReference type="NCBI Taxonomy" id="675864"/>
    <lineage>
        <taxon>Bacteria</taxon>
        <taxon>Bacillati</taxon>
        <taxon>Actinomycetota</taxon>
        <taxon>Actinomycetes</taxon>
        <taxon>Propionibacteriales</taxon>
        <taxon>Propionibacteriaceae</taxon>
        <taxon>Auraticoccus</taxon>
    </lineage>
</organism>
<dbReference type="InterPro" id="IPR020631">
    <property type="entry name" value="THF_DH/CycHdrlase_NAD-bd_dom"/>
</dbReference>
<dbReference type="InterPro" id="IPR000672">
    <property type="entry name" value="THF_DH/CycHdrlase"/>
</dbReference>
<gene>
    <name evidence="7" type="ORF">SAMN04489747_1063</name>
</gene>
<dbReference type="PANTHER" id="PTHR48099">
    <property type="entry name" value="C-1-TETRAHYDROFOLATE SYNTHASE, CYTOPLASMIC-RELATED"/>
    <property type="match status" value="1"/>
</dbReference>
<sequence length="300" mass="33204">METTVIDPSQVAERYRAEIRAQVEELPRRPKVVGLLTQHEGPAHTYATYAKRGTEAVGMEMELWRLEPHEVGDAVRRANADESVDGMFLYYPLVDPVEDRWLRELVDPRKDIEGMHSFWSRLLYENRRFLDDAHTRRAIVPCTPLGILKLLDETGLRGSGASPSLEGVTACVINRSEIVGRPLSAMLANDGATVLSLDLSGSVVFDPAIGRHTHSVRDAEVSRAEALAAADLVITGVPSRDFPLVRAEEIREGAICVNFSSYRNFDESIMGTASAFVPRVGPMTVTMATRNLLRLAAVHR</sequence>
<dbReference type="GO" id="GO:0006164">
    <property type="term" value="P:purine nucleotide biosynthetic process"/>
    <property type="evidence" value="ECO:0007669"/>
    <property type="project" value="UniProtKB-KW"/>
</dbReference>
<dbReference type="STRING" id="675864.SAMN04489747_1063"/>
<dbReference type="GO" id="GO:0004488">
    <property type="term" value="F:methylenetetrahydrofolate dehydrogenase (NADP+) activity"/>
    <property type="evidence" value="ECO:0007669"/>
    <property type="project" value="InterPro"/>
</dbReference>
<evidence type="ECO:0000256" key="3">
    <source>
        <dbReference type="ARBA" id="ARBA00022755"/>
    </source>
</evidence>
<dbReference type="Gene3D" id="3.40.50.10860">
    <property type="entry name" value="Leucine Dehydrogenase, chain A, domain 1"/>
    <property type="match status" value="1"/>
</dbReference>
<dbReference type="EMBL" id="LT629688">
    <property type="protein sequence ID" value="SDD49297.1"/>
    <property type="molecule type" value="Genomic_DNA"/>
</dbReference>
<feature type="domain" description="Tetrahydrofolate dehydrogenase/cyclohydrolase NAD(P)-binding" evidence="6">
    <location>
        <begin position="141"/>
        <end position="197"/>
    </location>
</feature>
<dbReference type="RefSeq" id="WP_090591309.1">
    <property type="nucleotide sequence ID" value="NZ_LT629688.1"/>
</dbReference>
<keyword evidence="1" id="KW-0554">One-carbon metabolism</keyword>
<keyword evidence="4" id="KW-0486">Methionine biosynthesis</keyword>
<evidence type="ECO:0000256" key="1">
    <source>
        <dbReference type="ARBA" id="ARBA00022563"/>
    </source>
</evidence>
<dbReference type="Pfam" id="PF00763">
    <property type="entry name" value="THF_DHG_CYH"/>
    <property type="match status" value="1"/>
</dbReference>
<evidence type="ECO:0000313" key="8">
    <source>
        <dbReference type="Proteomes" id="UP000198546"/>
    </source>
</evidence>
<dbReference type="GO" id="GO:0005829">
    <property type="term" value="C:cytosol"/>
    <property type="evidence" value="ECO:0007669"/>
    <property type="project" value="TreeGrafter"/>
</dbReference>
<keyword evidence="3" id="KW-0658">Purine biosynthesis</keyword>
<evidence type="ECO:0000313" key="7">
    <source>
        <dbReference type="EMBL" id="SDD49297.1"/>
    </source>
</evidence>
<evidence type="ECO:0000256" key="2">
    <source>
        <dbReference type="ARBA" id="ARBA00022605"/>
    </source>
</evidence>
<proteinExistence type="predicted"/>
<accession>A0A1G6V8F6</accession>
<dbReference type="GO" id="GO:0009086">
    <property type="term" value="P:methionine biosynthetic process"/>
    <property type="evidence" value="ECO:0007669"/>
    <property type="project" value="UniProtKB-KW"/>
</dbReference>
<name>A0A1G6V8F6_9ACTN</name>